<gene>
    <name evidence="13" type="ORF">GGQ92_001131</name>
</gene>
<feature type="domain" description="Histidine kinase" evidence="12">
    <location>
        <begin position="358"/>
        <end position="576"/>
    </location>
</feature>
<dbReference type="PROSITE" id="PS50109">
    <property type="entry name" value="HIS_KIN"/>
    <property type="match status" value="1"/>
</dbReference>
<dbReference type="PANTHER" id="PTHR45453:SF1">
    <property type="entry name" value="PHOSPHATE REGULON SENSOR PROTEIN PHOR"/>
    <property type="match status" value="1"/>
</dbReference>
<comment type="subcellular location">
    <subcellularLocation>
        <location evidence="2">Cell membrane</location>
        <topology evidence="2">Multi-pass membrane protein</topology>
    </subcellularLocation>
</comment>
<keyword evidence="10" id="KW-0175">Coiled coil</keyword>
<evidence type="ECO:0000256" key="5">
    <source>
        <dbReference type="ARBA" id="ARBA00022679"/>
    </source>
</evidence>
<evidence type="ECO:0000256" key="7">
    <source>
        <dbReference type="ARBA" id="ARBA00022777"/>
    </source>
</evidence>
<dbReference type="SMART" id="SM00387">
    <property type="entry name" value="HATPase_c"/>
    <property type="match status" value="1"/>
</dbReference>
<dbReference type="RefSeq" id="WP_184245479.1">
    <property type="nucleotide sequence ID" value="NZ_BAAACU010000058.1"/>
</dbReference>
<keyword evidence="5" id="KW-0808">Transferase</keyword>
<dbReference type="Pfam" id="PF02518">
    <property type="entry name" value="HATPase_c"/>
    <property type="match status" value="1"/>
</dbReference>
<evidence type="ECO:0000256" key="10">
    <source>
        <dbReference type="SAM" id="Coils"/>
    </source>
</evidence>
<evidence type="ECO:0000256" key="8">
    <source>
        <dbReference type="ARBA" id="ARBA00022840"/>
    </source>
</evidence>
<feature type="transmembrane region" description="Helical" evidence="11">
    <location>
        <begin position="257"/>
        <end position="277"/>
    </location>
</feature>
<dbReference type="GO" id="GO:0005886">
    <property type="term" value="C:plasma membrane"/>
    <property type="evidence" value="ECO:0007669"/>
    <property type="project" value="UniProtKB-SubCell"/>
</dbReference>
<feature type="transmembrane region" description="Helical" evidence="11">
    <location>
        <begin position="12"/>
        <end position="37"/>
    </location>
</feature>
<keyword evidence="11" id="KW-0472">Membrane</keyword>
<reference evidence="13 14" key="1">
    <citation type="submission" date="2020-08" db="EMBL/GenBank/DDBJ databases">
        <title>Genomic Encyclopedia of Type Strains, Phase IV (KMG-IV): sequencing the most valuable type-strain genomes for metagenomic binning, comparative biology and taxonomic classification.</title>
        <authorList>
            <person name="Goeker M."/>
        </authorList>
    </citation>
    <scope>NUCLEOTIDE SEQUENCE [LARGE SCALE GENOMIC DNA]</scope>
    <source>
        <strain evidence="13 14">DSM 11805</strain>
    </source>
</reference>
<dbReference type="FunFam" id="3.30.565.10:FF:000006">
    <property type="entry name" value="Sensor histidine kinase WalK"/>
    <property type="match status" value="1"/>
</dbReference>
<dbReference type="PANTHER" id="PTHR45453">
    <property type="entry name" value="PHOSPHATE REGULON SENSOR PROTEIN PHOR"/>
    <property type="match status" value="1"/>
</dbReference>
<evidence type="ECO:0000259" key="12">
    <source>
        <dbReference type="PROSITE" id="PS50109"/>
    </source>
</evidence>
<organism evidence="13 14">
    <name type="scientific">Gracilibacillus halotolerans</name>
    <dbReference type="NCBI Taxonomy" id="74386"/>
    <lineage>
        <taxon>Bacteria</taxon>
        <taxon>Bacillati</taxon>
        <taxon>Bacillota</taxon>
        <taxon>Bacilli</taxon>
        <taxon>Bacillales</taxon>
        <taxon>Bacillaceae</taxon>
        <taxon>Gracilibacillus</taxon>
    </lineage>
</organism>
<name>A0A841RNV2_9BACI</name>
<dbReference type="GO" id="GO:0016036">
    <property type="term" value="P:cellular response to phosphate starvation"/>
    <property type="evidence" value="ECO:0007669"/>
    <property type="project" value="TreeGrafter"/>
</dbReference>
<dbReference type="Gene3D" id="1.10.287.130">
    <property type="match status" value="1"/>
</dbReference>
<dbReference type="InterPro" id="IPR003594">
    <property type="entry name" value="HATPase_dom"/>
</dbReference>
<evidence type="ECO:0000313" key="13">
    <source>
        <dbReference type="EMBL" id="MBB6512348.1"/>
    </source>
</evidence>
<evidence type="ECO:0000256" key="6">
    <source>
        <dbReference type="ARBA" id="ARBA00022741"/>
    </source>
</evidence>
<dbReference type="GO" id="GO:0004721">
    <property type="term" value="F:phosphoprotein phosphatase activity"/>
    <property type="evidence" value="ECO:0007669"/>
    <property type="project" value="TreeGrafter"/>
</dbReference>
<dbReference type="AlphaFoldDB" id="A0A841RNV2"/>
<evidence type="ECO:0000256" key="4">
    <source>
        <dbReference type="ARBA" id="ARBA00022553"/>
    </source>
</evidence>
<dbReference type="InterPro" id="IPR036097">
    <property type="entry name" value="HisK_dim/P_sf"/>
</dbReference>
<sequence>MKLRRRIALHFSFQFIVSLIFAFLFFIFLLILLANLVSKMELDYKTVDGLMDTITTVTIIDDNEVTLEENLEQQLIENDIWMQIVNKEGKVIHATNEPATLSQSYTTHELLLIDETKKIDNYTVRTFFDTWLYGNYYFLFGYHDTEKEMLTEWFHLYSGNGLVKQENLPLLGDKLAEMDGSIQVFQGEQLAQTIGDTGDEIQEPLELLTRKYEPGRYSTRVSVFNDPATDTTWILHFPGEKTYHAGWLFPSEEIQMIVIAVVSSLVLALLISIWNGYRYGQPLLLFVNWLERMGKEQYNEMFTEKERKKIFKKKGKTRHRYRLYQEVIQSFYQMTKKLDRTQQERKRLERTREEWMVGISHDLRTPLSTIQGYGHLLESNKYPFTPEELQEIGKVVREKGDYMVQLVNDFSLVFQLKNSAIQLEKLPVNLNEFARSAVVKFERDLTLRTVSFSFTPSSDEPKAAIDSKWFVRVLDNIIYNAVTHNPPGTNIAVTVLHEQNNAFIEISDNGKGMEEEFIENLFERYYRGTNTSERTEGAGLGMSIAKEIVELHGGEIQVHSTVGKGTTVKLLLPLIE</sequence>
<dbReference type="CDD" id="cd00075">
    <property type="entry name" value="HATPase"/>
    <property type="match status" value="1"/>
</dbReference>
<dbReference type="CDD" id="cd00082">
    <property type="entry name" value="HisKA"/>
    <property type="match status" value="1"/>
</dbReference>
<evidence type="ECO:0000313" key="14">
    <source>
        <dbReference type="Proteomes" id="UP000572212"/>
    </source>
</evidence>
<dbReference type="Gene3D" id="3.30.565.10">
    <property type="entry name" value="Histidine kinase-like ATPase, C-terminal domain"/>
    <property type="match status" value="1"/>
</dbReference>
<keyword evidence="9" id="KW-0902">Two-component regulatory system</keyword>
<evidence type="ECO:0000256" key="11">
    <source>
        <dbReference type="SAM" id="Phobius"/>
    </source>
</evidence>
<dbReference type="SUPFAM" id="SSF47384">
    <property type="entry name" value="Homodimeric domain of signal transducing histidine kinase"/>
    <property type="match status" value="1"/>
</dbReference>
<evidence type="ECO:0000256" key="3">
    <source>
        <dbReference type="ARBA" id="ARBA00012438"/>
    </source>
</evidence>
<dbReference type="InterPro" id="IPR005467">
    <property type="entry name" value="His_kinase_dom"/>
</dbReference>
<keyword evidence="14" id="KW-1185">Reference proteome</keyword>
<keyword evidence="11" id="KW-1133">Transmembrane helix</keyword>
<comment type="caution">
    <text evidence="13">The sequence shown here is derived from an EMBL/GenBank/DDBJ whole genome shotgun (WGS) entry which is preliminary data.</text>
</comment>
<feature type="coiled-coil region" evidence="10">
    <location>
        <begin position="331"/>
        <end position="358"/>
    </location>
</feature>
<dbReference type="PRINTS" id="PR00344">
    <property type="entry name" value="BCTRLSENSOR"/>
</dbReference>
<dbReference type="EC" id="2.7.13.3" evidence="3"/>
<protein>
    <recommendedName>
        <fullName evidence="3">histidine kinase</fullName>
        <ecNumber evidence="3">2.7.13.3</ecNumber>
    </recommendedName>
</protein>
<dbReference type="GO" id="GO:0000155">
    <property type="term" value="F:phosphorelay sensor kinase activity"/>
    <property type="evidence" value="ECO:0007669"/>
    <property type="project" value="InterPro"/>
</dbReference>
<keyword evidence="6" id="KW-0547">Nucleotide-binding</keyword>
<dbReference type="InterPro" id="IPR036890">
    <property type="entry name" value="HATPase_C_sf"/>
</dbReference>
<proteinExistence type="predicted"/>
<evidence type="ECO:0000256" key="9">
    <source>
        <dbReference type="ARBA" id="ARBA00023012"/>
    </source>
</evidence>
<dbReference type="InterPro" id="IPR003661">
    <property type="entry name" value="HisK_dim/P_dom"/>
</dbReference>
<dbReference type="SMART" id="SM00388">
    <property type="entry name" value="HisKA"/>
    <property type="match status" value="1"/>
</dbReference>
<dbReference type="Pfam" id="PF00512">
    <property type="entry name" value="HisKA"/>
    <property type="match status" value="1"/>
</dbReference>
<comment type="catalytic activity">
    <reaction evidence="1">
        <text>ATP + protein L-histidine = ADP + protein N-phospho-L-histidine.</text>
        <dbReference type="EC" id="2.7.13.3"/>
    </reaction>
</comment>
<keyword evidence="11" id="KW-0812">Transmembrane</keyword>
<keyword evidence="8" id="KW-0067">ATP-binding</keyword>
<dbReference type="InterPro" id="IPR050351">
    <property type="entry name" value="BphY/WalK/GraS-like"/>
</dbReference>
<dbReference type="SUPFAM" id="SSF55874">
    <property type="entry name" value="ATPase domain of HSP90 chaperone/DNA topoisomerase II/histidine kinase"/>
    <property type="match status" value="1"/>
</dbReference>
<dbReference type="GO" id="GO:0005524">
    <property type="term" value="F:ATP binding"/>
    <property type="evidence" value="ECO:0007669"/>
    <property type="project" value="UniProtKB-KW"/>
</dbReference>
<keyword evidence="7 13" id="KW-0418">Kinase</keyword>
<dbReference type="Proteomes" id="UP000572212">
    <property type="component" value="Unassembled WGS sequence"/>
</dbReference>
<evidence type="ECO:0000256" key="1">
    <source>
        <dbReference type="ARBA" id="ARBA00000085"/>
    </source>
</evidence>
<dbReference type="EMBL" id="JACHON010000003">
    <property type="protein sequence ID" value="MBB6512348.1"/>
    <property type="molecule type" value="Genomic_DNA"/>
</dbReference>
<evidence type="ECO:0000256" key="2">
    <source>
        <dbReference type="ARBA" id="ARBA00004651"/>
    </source>
</evidence>
<dbReference type="InterPro" id="IPR004358">
    <property type="entry name" value="Sig_transdc_His_kin-like_C"/>
</dbReference>
<accession>A0A841RNV2</accession>
<keyword evidence="4" id="KW-0597">Phosphoprotein</keyword>